<evidence type="ECO:0000256" key="1">
    <source>
        <dbReference type="SAM" id="MobiDB-lite"/>
    </source>
</evidence>
<keyword evidence="2" id="KW-0732">Signal</keyword>
<dbReference type="EMBL" id="MU150432">
    <property type="protein sequence ID" value="KAF9456373.1"/>
    <property type="molecule type" value="Genomic_DNA"/>
</dbReference>
<comment type="caution">
    <text evidence="4">The sequence shown here is derived from an EMBL/GenBank/DDBJ whole genome shotgun (WGS) entry which is preliminary data.</text>
</comment>
<proteinExistence type="predicted"/>
<feature type="region of interest" description="Disordered" evidence="1">
    <location>
        <begin position="104"/>
        <end position="148"/>
    </location>
</feature>
<reference evidence="4" key="1">
    <citation type="submission" date="2020-11" db="EMBL/GenBank/DDBJ databases">
        <authorList>
            <consortium name="DOE Joint Genome Institute"/>
            <person name="Ahrendt S."/>
            <person name="Riley R."/>
            <person name="Andreopoulos W."/>
            <person name="Labutti K."/>
            <person name="Pangilinan J."/>
            <person name="Ruiz-Duenas F.J."/>
            <person name="Barrasa J.M."/>
            <person name="Sanchez-Garcia M."/>
            <person name="Camarero S."/>
            <person name="Miyauchi S."/>
            <person name="Serrano A."/>
            <person name="Linde D."/>
            <person name="Babiker R."/>
            <person name="Drula E."/>
            <person name="Ayuso-Fernandez I."/>
            <person name="Pacheco R."/>
            <person name="Padilla G."/>
            <person name="Ferreira P."/>
            <person name="Barriuso J."/>
            <person name="Kellner H."/>
            <person name="Castanera R."/>
            <person name="Alfaro M."/>
            <person name="Ramirez L."/>
            <person name="Pisabarro A.G."/>
            <person name="Kuo A."/>
            <person name="Tritt A."/>
            <person name="Lipzen A."/>
            <person name="He G."/>
            <person name="Yan M."/>
            <person name="Ng V."/>
            <person name="Cullen D."/>
            <person name="Martin F."/>
            <person name="Rosso M.-N."/>
            <person name="Henrissat B."/>
            <person name="Hibbett D."/>
            <person name="Martinez A.T."/>
            <person name="Grigoriev I.V."/>
        </authorList>
    </citation>
    <scope>NUCLEOTIDE SEQUENCE</scope>
    <source>
        <strain evidence="4">CBS 247.69</strain>
    </source>
</reference>
<dbReference type="AlphaFoldDB" id="A0A9P5XT50"/>
<feature type="compositionally biased region" description="Low complexity" evidence="1">
    <location>
        <begin position="127"/>
        <end position="137"/>
    </location>
</feature>
<gene>
    <name evidence="4" type="ORF">BDZ94DRAFT_1275865</name>
</gene>
<dbReference type="InterPro" id="IPR038955">
    <property type="entry name" value="PriA/CPL1_fungi"/>
</dbReference>
<organism evidence="4 5">
    <name type="scientific">Collybia nuda</name>
    <dbReference type="NCBI Taxonomy" id="64659"/>
    <lineage>
        <taxon>Eukaryota</taxon>
        <taxon>Fungi</taxon>
        <taxon>Dikarya</taxon>
        <taxon>Basidiomycota</taxon>
        <taxon>Agaricomycotina</taxon>
        <taxon>Agaricomycetes</taxon>
        <taxon>Agaricomycetidae</taxon>
        <taxon>Agaricales</taxon>
        <taxon>Tricholomatineae</taxon>
        <taxon>Clitocybaceae</taxon>
        <taxon>Collybia</taxon>
    </lineage>
</organism>
<feature type="compositionally biased region" description="Pro residues" evidence="1">
    <location>
        <begin position="109"/>
        <end position="119"/>
    </location>
</feature>
<dbReference type="InterPro" id="IPR048661">
    <property type="entry name" value="CPL1-like"/>
</dbReference>
<name>A0A9P5XT50_9AGAR</name>
<evidence type="ECO:0000313" key="4">
    <source>
        <dbReference type="EMBL" id="KAF9456373.1"/>
    </source>
</evidence>
<dbReference type="OrthoDB" id="439917at2759"/>
<accession>A0A9P5XT50</accession>
<feature type="domain" description="Protein CPL1-like" evidence="3">
    <location>
        <begin position="177"/>
        <end position="236"/>
    </location>
</feature>
<dbReference type="PANTHER" id="PTHR35192:SF2">
    <property type="entry name" value="APPLE DOMAIN-CONTAINING PROTEIN"/>
    <property type="match status" value="1"/>
</dbReference>
<dbReference type="PANTHER" id="PTHR35192">
    <property type="entry name" value="PROTEIN, PUTATIVE-RELATED"/>
    <property type="match status" value="1"/>
</dbReference>
<keyword evidence="5" id="KW-1185">Reference proteome</keyword>
<feature type="chain" id="PRO_5040458824" description="Protein CPL1-like domain-containing protein" evidence="2">
    <location>
        <begin position="23"/>
        <end position="238"/>
    </location>
</feature>
<sequence length="238" mass="25450">MTLITPFRICFLLFTIAQPLVASTATQGSKNCSEKEFWSKPNGCCLPIGGPQTPPPPPPKGTSCPPTSHYWGQKQGCCVPRYPSPAQGPFPQCRKGWEWNPTVRKCLPAPTPPSPPPSTPSKHHGHNNGYNDHNINGSHGSNYGHKRRSNHLKSRSISLCPSGLDGCPISDVKAGDYECLDTTTELESCGGCTSLGLGQDCTAIVGAWNVGCDQGHCAVYTCSGGFRRARDGKTCIPL</sequence>
<evidence type="ECO:0000256" key="2">
    <source>
        <dbReference type="SAM" id="SignalP"/>
    </source>
</evidence>
<evidence type="ECO:0000313" key="5">
    <source>
        <dbReference type="Proteomes" id="UP000807353"/>
    </source>
</evidence>
<feature type="signal peptide" evidence="2">
    <location>
        <begin position="1"/>
        <end position="22"/>
    </location>
</feature>
<dbReference type="Proteomes" id="UP000807353">
    <property type="component" value="Unassembled WGS sequence"/>
</dbReference>
<evidence type="ECO:0000259" key="3">
    <source>
        <dbReference type="Pfam" id="PF21671"/>
    </source>
</evidence>
<dbReference type="Pfam" id="PF21671">
    <property type="entry name" value="CPL1-like"/>
    <property type="match status" value="1"/>
</dbReference>
<protein>
    <recommendedName>
        <fullName evidence="3">Protein CPL1-like domain-containing protein</fullName>
    </recommendedName>
</protein>